<dbReference type="InterPro" id="IPR036097">
    <property type="entry name" value="HisK_dim/P_sf"/>
</dbReference>
<dbReference type="CDD" id="cd17546">
    <property type="entry name" value="REC_hyHK_CKI1_RcsC-like"/>
    <property type="match status" value="1"/>
</dbReference>
<dbReference type="Pfam" id="PF02518">
    <property type="entry name" value="HATPase_c"/>
    <property type="match status" value="1"/>
</dbReference>
<organism evidence="9 10">
    <name type="scientific">Candidatus Wallbacteria bacterium GWC2_49_35</name>
    <dbReference type="NCBI Taxonomy" id="1817813"/>
    <lineage>
        <taxon>Bacteria</taxon>
        <taxon>Candidatus Walliibacteriota</taxon>
    </lineage>
</organism>
<evidence type="ECO:0000256" key="3">
    <source>
        <dbReference type="ARBA" id="ARBA00022553"/>
    </source>
</evidence>
<dbReference type="InterPro" id="IPR000014">
    <property type="entry name" value="PAS"/>
</dbReference>
<dbReference type="InterPro" id="IPR003594">
    <property type="entry name" value="HATPase_dom"/>
</dbReference>
<comment type="caution">
    <text evidence="9">The sequence shown here is derived from an EMBL/GenBank/DDBJ whole genome shotgun (WGS) entry which is preliminary data.</text>
</comment>
<evidence type="ECO:0000259" key="6">
    <source>
        <dbReference type="PROSITE" id="PS50110"/>
    </source>
</evidence>
<evidence type="ECO:0000259" key="5">
    <source>
        <dbReference type="PROSITE" id="PS50109"/>
    </source>
</evidence>
<dbReference type="PROSITE" id="PS50109">
    <property type="entry name" value="HIS_KIN"/>
    <property type="match status" value="1"/>
</dbReference>
<dbReference type="NCBIfam" id="TIGR00229">
    <property type="entry name" value="sensory_box"/>
    <property type="match status" value="1"/>
</dbReference>
<dbReference type="SMART" id="SM00448">
    <property type="entry name" value="REC"/>
    <property type="match status" value="1"/>
</dbReference>
<dbReference type="SUPFAM" id="SSF47384">
    <property type="entry name" value="Homodimeric domain of signal transducing histidine kinase"/>
    <property type="match status" value="1"/>
</dbReference>
<dbReference type="Pfam" id="PF00072">
    <property type="entry name" value="Response_reg"/>
    <property type="match status" value="1"/>
</dbReference>
<dbReference type="InterPro" id="IPR005467">
    <property type="entry name" value="His_kinase_dom"/>
</dbReference>
<dbReference type="PROSITE" id="PS50113">
    <property type="entry name" value="PAC"/>
    <property type="match status" value="1"/>
</dbReference>
<dbReference type="Proteomes" id="UP000178735">
    <property type="component" value="Unassembled WGS sequence"/>
</dbReference>
<feature type="modified residue" description="4-aspartylphosphate" evidence="4">
    <location>
        <position position="462"/>
    </location>
</feature>
<dbReference type="SUPFAM" id="SSF55874">
    <property type="entry name" value="ATPase domain of HSP90 chaperone/DNA topoisomerase II/histidine kinase"/>
    <property type="match status" value="1"/>
</dbReference>
<dbReference type="CDD" id="cd00082">
    <property type="entry name" value="HisKA"/>
    <property type="match status" value="1"/>
</dbReference>
<gene>
    <name evidence="9" type="ORF">A2008_09420</name>
</gene>
<dbReference type="AlphaFoldDB" id="A0A1F7WIF3"/>
<dbReference type="Gene3D" id="3.40.50.2300">
    <property type="match status" value="1"/>
</dbReference>
<sequence length="535" mass="57556">MANANYKLEKEIVQRKNAEESLASEKERLAVTLRSIGEGVIAVDNLGKITLINSMAESIVGLTSEIAAGMDLDEAFRLFNSSTGSRIENPASVSIKNGEIVVFGHHTKIISNTGHEIFASITCAPIRDRGEKIIGAILAFRDMSEQKKIEEELLKISKLESLSLLASGIAHDFNNFLTGIVGNISLAKMLASPEDEIHKILTSAEDISFQAKGLTVQLLTFAKGSTANKKLADIGELLKNSISFMARGSNVKCEFDISDKLASAEIDVSQINQVVSNLVINSIQAMPGGGTIKVVAKNVSIDGEKLPLTKGRYVRVTFSDNGSGIEEKNLAKIFDPYFTTKARGNGLGLSSVYSIIKSHGGLITVDSKPGTGATFAIYLPAADGTAAELKTEARPSTAKEKKAVMNGKILIMDDEELIRNITSQLLNHLGFETMTAADGAEALEIYKAALDSGAPFDAVITDLTVPGGMGGVEMLQNIIRFDPEVKAIAASGYFSDQSKIEDFEKAGFKEYITKPFKINELVRTLQKLINKDNQG</sequence>
<dbReference type="Gene3D" id="1.10.287.130">
    <property type="match status" value="1"/>
</dbReference>
<dbReference type="STRING" id="1817813.A2008_09420"/>
<feature type="domain" description="PAS" evidence="7">
    <location>
        <begin position="25"/>
        <end position="98"/>
    </location>
</feature>
<evidence type="ECO:0000256" key="1">
    <source>
        <dbReference type="ARBA" id="ARBA00000085"/>
    </source>
</evidence>
<accession>A0A1F7WIF3</accession>
<dbReference type="InterPro" id="IPR035965">
    <property type="entry name" value="PAS-like_dom_sf"/>
</dbReference>
<dbReference type="Gene3D" id="3.30.565.10">
    <property type="entry name" value="Histidine kinase-like ATPase, C-terminal domain"/>
    <property type="match status" value="1"/>
</dbReference>
<dbReference type="PROSITE" id="PS50112">
    <property type="entry name" value="PAS"/>
    <property type="match status" value="1"/>
</dbReference>
<dbReference type="InterPro" id="IPR001789">
    <property type="entry name" value="Sig_transdc_resp-reg_receiver"/>
</dbReference>
<dbReference type="PROSITE" id="PS50110">
    <property type="entry name" value="RESPONSE_REGULATORY"/>
    <property type="match status" value="1"/>
</dbReference>
<dbReference type="SUPFAM" id="SSF52172">
    <property type="entry name" value="CheY-like"/>
    <property type="match status" value="1"/>
</dbReference>
<name>A0A1F7WIF3_9BACT</name>
<evidence type="ECO:0000259" key="7">
    <source>
        <dbReference type="PROSITE" id="PS50112"/>
    </source>
</evidence>
<feature type="domain" description="Histidine kinase" evidence="5">
    <location>
        <begin position="168"/>
        <end position="383"/>
    </location>
</feature>
<evidence type="ECO:0000259" key="8">
    <source>
        <dbReference type="PROSITE" id="PS50113"/>
    </source>
</evidence>
<evidence type="ECO:0000256" key="2">
    <source>
        <dbReference type="ARBA" id="ARBA00012438"/>
    </source>
</evidence>
<protein>
    <recommendedName>
        <fullName evidence="2">histidine kinase</fullName>
        <ecNumber evidence="2">2.7.13.3</ecNumber>
    </recommendedName>
</protein>
<evidence type="ECO:0000313" key="10">
    <source>
        <dbReference type="Proteomes" id="UP000178735"/>
    </source>
</evidence>
<dbReference type="PANTHER" id="PTHR43065">
    <property type="entry name" value="SENSOR HISTIDINE KINASE"/>
    <property type="match status" value="1"/>
</dbReference>
<dbReference type="GO" id="GO:0000155">
    <property type="term" value="F:phosphorelay sensor kinase activity"/>
    <property type="evidence" value="ECO:0007669"/>
    <property type="project" value="InterPro"/>
</dbReference>
<dbReference type="PANTHER" id="PTHR43065:SF42">
    <property type="entry name" value="TWO-COMPONENT SENSOR PPRA"/>
    <property type="match status" value="1"/>
</dbReference>
<dbReference type="Gene3D" id="3.30.450.20">
    <property type="entry name" value="PAS domain"/>
    <property type="match status" value="1"/>
</dbReference>
<feature type="domain" description="PAC" evidence="8">
    <location>
        <begin position="103"/>
        <end position="155"/>
    </location>
</feature>
<reference evidence="9 10" key="1">
    <citation type="journal article" date="2016" name="Nat. Commun.">
        <title>Thousands of microbial genomes shed light on interconnected biogeochemical processes in an aquifer system.</title>
        <authorList>
            <person name="Anantharaman K."/>
            <person name="Brown C.T."/>
            <person name="Hug L.A."/>
            <person name="Sharon I."/>
            <person name="Castelle C.J."/>
            <person name="Probst A.J."/>
            <person name="Thomas B.C."/>
            <person name="Singh A."/>
            <person name="Wilkins M.J."/>
            <person name="Karaoz U."/>
            <person name="Brodie E.L."/>
            <person name="Williams K.H."/>
            <person name="Hubbard S.S."/>
            <person name="Banfield J.F."/>
        </authorList>
    </citation>
    <scope>NUCLEOTIDE SEQUENCE [LARGE SCALE GENOMIC DNA]</scope>
</reference>
<evidence type="ECO:0000313" key="9">
    <source>
        <dbReference type="EMBL" id="OGM02583.1"/>
    </source>
</evidence>
<proteinExistence type="predicted"/>
<feature type="domain" description="Response regulatory" evidence="6">
    <location>
        <begin position="408"/>
        <end position="529"/>
    </location>
</feature>
<dbReference type="InterPro" id="IPR036890">
    <property type="entry name" value="HATPase_C_sf"/>
</dbReference>
<dbReference type="InterPro" id="IPR000700">
    <property type="entry name" value="PAS-assoc_C"/>
</dbReference>
<dbReference type="EMBL" id="MGFH01000206">
    <property type="protein sequence ID" value="OGM02583.1"/>
    <property type="molecule type" value="Genomic_DNA"/>
</dbReference>
<dbReference type="PRINTS" id="PR00344">
    <property type="entry name" value="BCTRLSENSOR"/>
</dbReference>
<dbReference type="InterPro" id="IPR004358">
    <property type="entry name" value="Sig_transdc_His_kin-like_C"/>
</dbReference>
<evidence type="ECO:0000256" key="4">
    <source>
        <dbReference type="PROSITE-ProRule" id="PRU00169"/>
    </source>
</evidence>
<keyword evidence="3 4" id="KW-0597">Phosphoprotein</keyword>
<dbReference type="InterPro" id="IPR003661">
    <property type="entry name" value="HisK_dim/P_dom"/>
</dbReference>
<dbReference type="Pfam" id="PF13426">
    <property type="entry name" value="PAS_9"/>
    <property type="match status" value="1"/>
</dbReference>
<dbReference type="InterPro" id="IPR011006">
    <property type="entry name" value="CheY-like_superfamily"/>
</dbReference>
<comment type="catalytic activity">
    <reaction evidence="1">
        <text>ATP + protein L-histidine = ADP + protein N-phospho-L-histidine.</text>
        <dbReference type="EC" id="2.7.13.3"/>
    </reaction>
</comment>
<dbReference type="EC" id="2.7.13.3" evidence="2"/>
<dbReference type="CDD" id="cd00130">
    <property type="entry name" value="PAS"/>
    <property type="match status" value="1"/>
</dbReference>
<dbReference type="SMART" id="SM00387">
    <property type="entry name" value="HATPase_c"/>
    <property type="match status" value="1"/>
</dbReference>
<dbReference type="SUPFAM" id="SSF55785">
    <property type="entry name" value="PYP-like sensor domain (PAS domain)"/>
    <property type="match status" value="1"/>
</dbReference>